<keyword evidence="2" id="KW-0472">Membrane</keyword>
<dbReference type="Proteomes" id="UP000324091">
    <property type="component" value="Chromosome 9"/>
</dbReference>
<reference evidence="3 4" key="1">
    <citation type="submission" date="2019-04" db="EMBL/GenBank/DDBJ databases">
        <title>Chromosome genome assembly for Takifugu flavidus.</title>
        <authorList>
            <person name="Xiao S."/>
        </authorList>
    </citation>
    <scope>NUCLEOTIDE SEQUENCE [LARGE SCALE GENOMIC DNA]</scope>
    <source>
        <strain evidence="3">HTHZ2018</strain>
        <tissue evidence="3">Muscle</tissue>
    </source>
</reference>
<comment type="caution">
    <text evidence="3">The sequence shown here is derived from an EMBL/GenBank/DDBJ whole genome shotgun (WGS) entry which is preliminary data.</text>
</comment>
<feature type="transmembrane region" description="Helical" evidence="2">
    <location>
        <begin position="265"/>
        <end position="287"/>
    </location>
</feature>
<protein>
    <submittedName>
        <fullName evidence="3">Uncharacterized protein</fullName>
    </submittedName>
</protein>
<feature type="coiled-coil region" evidence="1">
    <location>
        <begin position="39"/>
        <end position="197"/>
    </location>
</feature>
<keyword evidence="1" id="KW-0175">Coiled coil</keyword>
<name>A0A5C6MNC1_9TELE</name>
<gene>
    <name evidence="3" type="ORF">D4764_09G0007210</name>
</gene>
<sequence>MSENTEDTMAQEEMLDKIAKLHHDSIHLKDLNASLMEWLDAAETENVSLCSDNKSLRKKANMLEKMVSEAQQDRGEPCPPSLADEKRKNVQKIQLMEEQLTLQREDNQQLISELKDLQQQRDEDKKTLSKISQAHQILQRDLEAAHLELQQNDMSIQEKNQLLRNAEKDLEEFFNTIEDLRRTNQELKFQLQERQDESSFAFLNTLTQDKLNDLSYAEEVMQLNLSARETKDAEVLVDPWNFSTDFQQQYNSPGRCLLPRITGKVIHIAFLLLLCTLFFSSLAFVALRYIENLDLLSFQLTQSYCNLHFAVAPPF</sequence>
<organism evidence="3 4">
    <name type="scientific">Takifugu flavidus</name>
    <name type="common">sansaifugu</name>
    <dbReference type="NCBI Taxonomy" id="433684"/>
    <lineage>
        <taxon>Eukaryota</taxon>
        <taxon>Metazoa</taxon>
        <taxon>Chordata</taxon>
        <taxon>Craniata</taxon>
        <taxon>Vertebrata</taxon>
        <taxon>Euteleostomi</taxon>
        <taxon>Actinopterygii</taxon>
        <taxon>Neopterygii</taxon>
        <taxon>Teleostei</taxon>
        <taxon>Neoteleostei</taxon>
        <taxon>Acanthomorphata</taxon>
        <taxon>Eupercaria</taxon>
        <taxon>Tetraodontiformes</taxon>
        <taxon>Tetradontoidea</taxon>
        <taxon>Tetraodontidae</taxon>
        <taxon>Takifugu</taxon>
    </lineage>
</organism>
<evidence type="ECO:0000256" key="2">
    <source>
        <dbReference type="SAM" id="Phobius"/>
    </source>
</evidence>
<evidence type="ECO:0000256" key="1">
    <source>
        <dbReference type="SAM" id="Coils"/>
    </source>
</evidence>
<accession>A0A5C6MNC1</accession>
<evidence type="ECO:0000313" key="4">
    <source>
        <dbReference type="Proteomes" id="UP000324091"/>
    </source>
</evidence>
<keyword evidence="4" id="KW-1185">Reference proteome</keyword>
<dbReference type="AlphaFoldDB" id="A0A5C6MNC1"/>
<keyword evidence="2" id="KW-1133">Transmembrane helix</keyword>
<proteinExistence type="predicted"/>
<dbReference type="EMBL" id="RHFK02000022">
    <property type="protein sequence ID" value="TWW55671.1"/>
    <property type="molecule type" value="Genomic_DNA"/>
</dbReference>
<evidence type="ECO:0000313" key="3">
    <source>
        <dbReference type="EMBL" id="TWW55671.1"/>
    </source>
</evidence>
<keyword evidence="2" id="KW-0812">Transmembrane</keyword>